<dbReference type="EMBL" id="JARBHB010000001">
    <property type="protein sequence ID" value="KAJ8894696.1"/>
    <property type="molecule type" value="Genomic_DNA"/>
</dbReference>
<keyword evidence="2" id="KW-1185">Reference proteome</keyword>
<evidence type="ECO:0000313" key="1">
    <source>
        <dbReference type="EMBL" id="KAJ8894696.1"/>
    </source>
</evidence>
<proteinExistence type="predicted"/>
<gene>
    <name evidence="1" type="ORF">PR048_000003</name>
</gene>
<evidence type="ECO:0000313" key="2">
    <source>
        <dbReference type="Proteomes" id="UP001159363"/>
    </source>
</evidence>
<name>A0ABQ9IED6_9NEOP</name>
<protein>
    <submittedName>
        <fullName evidence="1">Uncharacterized protein</fullName>
    </submittedName>
</protein>
<reference evidence="1 2" key="1">
    <citation type="submission" date="2023-02" db="EMBL/GenBank/DDBJ databases">
        <title>LHISI_Scaffold_Assembly.</title>
        <authorList>
            <person name="Stuart O.P."/>
            <person name="Cleave R."/>
            <person name="Magrath M.J.L."/>
            <person name="Mikheyev A.S."/>
        </authorList>
    </citation>
    <scope>NUCLEOTIDE SEQUENCE [LARGE SCALE GENOMIC DNA]</scope>
    <source>
        <strain evidence="1">Daus_M_001</strain>
        <tissue evidence="1">Leg muscle</tissue>
    </source>
</reference>
<sequence length="291" mass="32153">MGWGRRDNSHILNQIFALYFHGGRTVRMLASHQGVPVQSKVWPLVIFASGNRAGRCRWSAGFLGDLPLHSGVATFSPRFTLIGSQDLDVKSHPHLSTQQQLAIFFSTLTFRRFVKVKLSGGRGGLVVRLRASHLGGAAPGFPHVESHRTKSLVDGFSRGFPISPALAFRHCTIATSLNPHLLSRLHISTPLHNYLQTLNNEGTHAMKHHDISYVQLLQGDKMKEYSQIAKGSSIESQKVLTSILSATSLGTVSADNYDEASTVKDRMSVRCSLEVGELQNKPRERDTAQEY</sequence>
<organism evidence="1 2">
    <name type="scientific">Dryococelus australis</name>
    <dbReference type="NCBI Taxonomy" id="614101"/>
    <lineage>
        <taxon>Eukaryota</taxon>
        <taxon>Metazoa</taxon>
        <taxon>Ecdysozoa</taxon>
        <taxon>Arthropoda</taxon>
        <taxon>Hexapoda</taxon>
        <taxon>Insecta</taxon>
        <taxon>Pterygota</taxon>
        <taxon>Neoptera</taxon>
        <taxon>Polyneoptera</taxon>
        <taxon>Phasmatodea</taxon>
        <taxon>Verophasmatodea</taxon>
        <taxon>Anareolatae</taxon>
        <taxon>Phasmatidae</taxon>
        <taxon>Eurycanthinae</taxon>
        <taxon>Dryococelus</taxon>
    </lineage>
</organism>
<dbReference type="Proteomes" id="UP001159363">
    <property type="component" value="Chromosome 1"/>
</dbReference>
<comment type="caution">
    <text evidence="1">The sequence shown here is derived from an EMBL/GenBank/DDBJ whole genome shotgun (WGS) entry which is preliminary data.</text>
</comment>
<accession>A0ABQ9IED6</accession>